<dbReference type="AlphaFoldDB" id="A0A258HM17"/>
<evidence type="ECO:0000313" key="2">
    <source>
        <dbReference type="EMBL" id="OYX57657.1"/>
    </source>
</evidence>
<accession>A0A258HM17</accession>
<comment type="caution">
    <text evidence="2">The sequence shown here is derived from an EMBL/GenBank/DDBJ whole genome shotgun (WGS) entry which is preliminary data.</text>
</comment>
<organism evidence="2 3">
    <name type="scientific">Brevundimonas subvibrioides</name>
    <dbReference type="NCBI Taxonomy" id="74313"/>
    <lineage>
        <taxon>Bacteria</taxon>
        <taxon>Pseudomonadati</taxon>
        <taxon>Pseudomonadota</taxon>
        <taxon>Alphaproteobacteria</taxon>
        <taxon>Caulobacterales</taxon>
        <taxon>Caulobacteraceae</taxon>
        <taxon>Brevundimonas</taxon>
    </lineage>
</organism>
<gene>
    <name evidence="2" type="ORF">B7Y86_05860</name>
</gene>
<sequence>MARVAPLPLDSLSDPLRASIARGTATRMLSNTLPVQIWARRPAAANAWLGTMAEIHERGVLPERLRELVRLKIASITTCPVCQIARKSDDVSEADIVACSDWSDPRFSPPEQAALRFAELFAGDYFSITDTIFDHLREHFSEEQIVELHLFSGLMLAGGRMTYVLKGYEDTGSEDPAA</sequence>
<dbReference type="EMBL" id="NCEQ01000005">
    <property type="protein sequence ID" value="OYX57657.1"/>
    <property type="molecule type" value="Genomic_DNA"/>
</dbReference>
<feature type="domain" description="Carboxymuconolactone decarboxylase-like" evidence="1">
    <location>
        <begin position="42"/>
        <end position="119"/>
    </location>
</feature>
<dbReference type="Gene3D" id="1.20.1290.10">
    <property type="entry name" value="AhpD-like"/>
    <property type="match status" value="1"/>
</dbReference>
<dbReference type="PANTHER" id="PTHR34846">
    <property type="entry name" value="4-CARBOXYMUCONOLACTONE DECARBOXYLASE FAMILY PROTEIN (AFU_ORTHOLOGUE AFUA_6G11590)"/>
    <property type="match status" value="1"/>
</dbReference>
<dbReference type="PANTHER" id="PTHR34846:SF5">
    <property type="entry name" value="CARBOXYMUCONOLACTONE DECARBOXYLASE-LIKE DOMAIN-CONTAINING PROTEIN"/>
    <property type="match status" value="1"/>
</dbReference>
<evidence type="ECO:0000259" key="1">
    <source>
        <dbReference type="Pfam" id="PF02627"/>
    </source>
</evidence>
<name>A0A258HM17_9CAUL</name>
<dbReference type="InterPro" id="IPR029032">
    <property type="entry name" value="AhpD-like"/>
</dbReference>
<dbReference type="Pfam" id="PF02627">
    <property type="entry name" value="CMD"/>
    <property type="match status" value="1"/>
</dbReference>
<dbReference type="Proteomes" id="UP000216147">
    <property type="component" value="Unassembled WGS sequence"/>
</dbReference>
<reference evidence="2 3" key="1">
    <citation type="submission" date="2017-03" db="EMBL/GenBank/DDBJ databases">
        <title>Lifting the veil on microbial sulfur biogeochemistry in mining wastewaters.</title>
        <authorList>
            <person name="Kantor R.S."/>
            <person name="Colenbrander Nelson T."/>
            <person name="Marshall S."/>
            <person name="Bennett D."/>
            <person name="Apte S."/>
            <person name="Camacho D."/>
            <person name="Thomas B.C."/>
            <person name="Warren L.A."/>
            <person name="Banfield J.F."/>
        </authorList>
    </citation>
    <scope>NUCLEOTIDE SEQUENCE [LARGE SCALE GENOMIC DNA]</scope>
    <source>
        <strain evidence="2">32-68-21</strain>
    </source>
</reference>
<proteinExistence type="predicted"/>
<dbReference type="GO" id="GO:0051920">
    <property type="term" value="F:peroxiredoxin activity"/>
    <property type="evidence" value="ECO:0007669"/>
    <property type="project" value="InterPro"/>
</dbReference>
<protein>
    <submittedName>
        <fullName evidence="2">Carboxymuconolactone decarboxylase</fullName>
    </submittedName>
</protein>
<dbReference type="SUPFAM" id="SSF69118">
    <property type="entry name" value="AhpD-like"/>
    <property type="match status" value="1"/>
</dbReference>
<dbReference type="InterPro" id="IPR003779">
    <property type="entry name" value="CMD-like"/>
</dbReference>
<evidence type="ECO:0000313" key="3">
    <source>
        <dbReference type="Proteomes" id="UP000216147"/>
    </source>
</evidence>